<dbReference type="RefSeq" id="WP_123399580.1">
    <property type="nucleotide sequence ID" value="NZ_RJVI01000001.1"/>
</dbReference>
<dbReference type="GO" id="GO:0008270">
    <property type="term" value="F:zinc ion binding"/>
    <property type="evidence" value="ECO:0007669"/>
    <property type="project" value="UniProtKB-UniRule"/>
</dbReference>
<accession>A0A3N1Y6J0</accession>
<evidence type="ECO:0000256" key="1">
    <source>
        <dbReference type="ARBA" id="ARBA00022679"/>
    </source>
</evidence>
<sequence>MGTRTGREVAAWLARHAPVAVLTGAGCSTASGIPDYRDREGRWKRPEPMRLQVFLSGPETRRRYWARSAAGWPRIAAARPNAAHRALAELERAGLVSTVVTQNVDGLHRRAGSRRLVELHGRLDRVRCLACGALESRARLQRRLLALNPAFAAAPAARVLPDGDAALAEELAAGFRVPGCRRCGGLLKPDVVFFGEAVPGAAAAAAQAAVEEAAGLLVVGSSLMVYSGFRLVRAAAARGLPVAILNLGRTRGDALAGARWEADCVATLTAAAARLGAAVPA</sequence>
<keyword evidence="1 5" id="KW-0808">Transferase</keyword>
<dbReference type="InterPro" id="IPR029035">
    <property type="entry name" value="DHS-like_NAD/FAD-binding_dom"/>
</dbReference>
<dbReference type="InterPro" id="IPR050134">
    <property type="entry name" value="NAD-dep_sirtuin_deacylases"/>
</dbReference>
<keyword evidence="9" id="KW-1185">Reference proteome</keyword>
<dbReference type="OrthoDB" id="9800582at2"/>
<feature type="binding site" evidence="5">
    <location>
        <begin position="246"/>
        <end position="248"/>
    </location>
    <ligand>
        <name>NAD(+)</name>
        <dbReference type="ChEBI" id="CHEBI:57540"/>
    </ligand>
</feature>
<dbReference type="PROSITE" id="PS51257">
    <property type="entry name" value="PROKAR_LIPOPROTEIN"/>
    <property type="match status" value="1"/>
</dbReference>
<comment type="caution">
    <text evidence="8">The sequence shown here is derived from an EMBL/GenBank/DDBJ whole genome shotgun (WGS) entry which is preliminary data.</text>
</comment>
<dbReference type="HAMAP" id="MF_01967">
    <property type="entry name" value="Sirtuin_ClassII"/>
    <property type="match status" value="1"/>
</dbReference>
<dbReference type="EMBL" id="RJVI01000001">
    <property type="protein sequence ID" value="ROR34424.1"/>
    <property type="molecule type" value="Genomic_DNA"/>
</dbReference>
<proteinExistence type="inferred from homology"/>
<dbReference type="Gene3D" id="3.40.50.1220">
    <property type="entry name" value="TPP-binding domain"/>
    <property type="match status" value="1"/>
</dbReference>
<comment type="similarity">
    <text evidence="5">Belongs to the sirtuin family. Class II subfamily.</text>
</comment>
<dbReference type="InterPro" id="IPR026591">
    <property type="entry name" value="Sirtuin_cat_small_dom_sf"/>
</dbReference>
<evidence type="ECO:0000313" key="9">
    <source>
        <dbReference type="Proteomes" id="UP000276634"/>
    </source>
</evidence>
<dbReference type="InterPro" id="IPR026587">
    <property type="entry name" value="Sirtuin_class_II"/>
</dbReference>
<name>A0A3N1Y6J0_9GAMM</name>
<dbReference type="GO" id="GO:0070403">
    <property type="term" value="F:NAD+ binding"/>
    <property type="evidence" value="ECO:0007669"/>
    <property type="project" value="UniProtKB-UniRule"/>
</dbReference>
<dbReference type="Proteomes" id="UP000276634">
    <property type="component" value="Unassembled WGS sequence"/>
</dbReference>
<comment type="caution">
    <text evidence="5">Lacks conserved residue(s) required for the propagation of feature annotation.</text>
</comment>
<keyword evidence="5" id="KW-0963">Cytoplasm</keyword>
<feature type="active site" description="Proton acceptor" evidence="5 6">
    <location>
        <position position="120"/>
    </location>
</feature>
<evidence type="ECO:0000256" key="4">
    <source>
        <dbReference type="ARBA" id="ARBA00023027"/>
    </source>
</evidence>
<evidence type="ECO:0000256" key="2">
    <source>
        <dbReference type="ARBA" id="ARBA00022723"/>
    </source>
</evidence>
<dbReference type="PROSITE" id="PS50305">
    <property type="entry name" value="SIRTUIN"/>
    <property type="match status" value="1"/>
</dbReference>
<dbReference type="InterPro" id="IPR026590">
    <property type="entry name" value="Ssirtuin_cat_dom"/>
</dbReference>
<dbReference type="SUPFAM" id="SSF52467">
    <property type="entry name" value="DHS-like NAD/FAD-binding domain"/>
    <property type="match status" value="1"/>
</dbReference>
<dbReference type="PANTHER" id="PTHR11085:SF10">
    <property type="entry name" value="NAD-DEPENDENT PROTEIN DEACYLASE SIRTUIN-5, MITOCHONDRIAL-RELATED"/>
    <property type="match status" value="1"/>
</dbReference>
<reference evidence="8 9" key="1">
    <citation type="submission" date="2018-11" db="EMBL/GenBank/DDBJ databases">
        <title>Genomic Encyclopedia of Type Strains, Phase IV (KMG-IV): sequencing the most valuable type-strain genomes for metagenomic binning, comparative biology and taxonomic classification.</title>
        <authorList>
            <person name="Goeker M."/>
        </authorList>
    </citation>
    <scope>NUCLEOTIDE SEQUENCE [LARGE SCALE GENOMIC DNA]</scope>
    <source>
        <strain evidence="8 9">DSM 100275</strain>
    </source>
</reference>
<comment type="catalytic activity">
    <reaction evidence="5">
        <text>N(6)-acetyl-L-lysyl-[protein] + NAD(+) + H2O = 2''-O-acetyl-ADP-D-ribose + nicotinamide + L-lysyl-[protein]</text>
        <dbReference type="Rhea" id="RHEA:43636"/>
        <dbReference type="Rhea" id="RHEA-COMP:9752"/>
        <dbReference type="Rhea" id="RHEA-COMP:10731"/>
        <dbReference type="ChEBI" id="CHEBI:15377"/>
        <dbReference type="ChEBI" id="CHEBI:17154"/>
        <dbReference type="ChEBI" id="CHEBI:29969"/>
        <dbReference type="ChEBI" id="CHEBI:57540"/>
        <dbReference type="ChEBI" id="CHEBI:61930"/>
        <dbReference type="ChEBI" id="CHEBI:83767"/>
        <dbReference type="EC" id="2.3.1.286"/>
    </reaction>
</comment>
<comment type="subcellular location">
    <subcellularLocation>
        <location evidence="5">Cytoplasm</location>
    </subcellularLocation>
</comment>
<dbReference type="NCBIfam" id="NF003738">
    <property type="entry name" value="PRK05333.1"/>
    <property type="match status" value="1"/>
</dbReference>
<dbReference type="Gene3D" id="3.30.1600.10">
    <property type="entry name" value="SIR2/SIRT2 'Small Domain"/>
    <property type="match status" value="1"/>
</dbReference>
<feature type="binding site" evidence="5">
    <location>
        <begin position="102"/>
        <end position="105"/>
    </location>
    <ligand>
        <name>NAD(+)</name>
        <dbReference type="ChEBI" id="CHEBI:57540"/>
    </ligand>
</feature>
<dbReference type="Pfam" id="PF02146">
    <property type="entry name" value="SIR2"/>
    <property type="match status" value="1"/>
</dbReference>
<gene>
    <name evidence="5" type="primary">cobB</name>
    <name evidence="8" type="ORF">EDC57_0321</name>
</gene>
<evidence type="ECO:0000256" key="3">
    <source>
        <dbReference type="ARBA" id="ARBA00022833"/>
    </source>
</evidence>
<dbReference type="GO" id="GO:0017136">
    <property type="term" value="F:histone deacetylase activity, NAD-dependent"/>
    <property type="evidence" value="ECO:0007669"/>
    <property type="project" value="TreeGrafter"/>
</dbReference>
<feature type="binding site" evidence="5 6">
    <location>
        <position position="131"/>
    </location>
    <ligand>
        <name>Zn(2+)</name>
        <dbReference type="ChEBI" id="CHEBI:29105"/>
    </ligand>
</feature>
<dbReference type="EC" id="2.3.1.286" evidence="5"/>
<comment type="function">
    <text evidence="5">NAD-dependent protein deacetylase which modulates the activities of several enzymes which are inactive in their acetylated form.</text>
</comment>
<dbReference type="PANTHER" id="PTHR11085">
    <property type="entry name" value="NAD-DEPENDENT PROTEIN DEACYLASE SIRTUIN-5, MITOCHONDRIAL-RELATED"/>
    <property type="match status" value="1"/>
</dbReference>
<evidence type="ECO:0000259" key="7">
    <source>
        <dbReference type="PROSITE" id="PS50305"/>
    </source>
</evidence>
<feature type="binding site" evidence="5 6">
    <location>
        <position position="180"/>
    </location>
    <ligand>
        <name>Zn(2+)</name>
        <dbReference type="ChEBI" id="CHEBI:29105"/>
    </ligand>
</feature>
<organism evidence="8 9">
    <name type="scientific">Inmirania thermothiophila</name>
    <dbReference type="NCBI Taxonomy" id="1750597"/>
    <lineage>
        <taxon>Bacteria</taxon>
        <taxon>Pseudomonadati</taxon>
        <taxon>Pseudomonadota</taxon>
        <taxon>Gammaproteobacteria</taxon>
        <taxon>Chromatiales</taxon>
        <taxon>Ectothiorhodospiraceae</taxon>
        <taxon>Inmirania</taxon>
    </lineage>
</organism>
<dbReference type="InterPro" id="IPR003000">
    <property type="entry name" value="Sirtuin"/>
</dbReference>
<feature type="binding site" evidence="5">
    <location>
        <begin position="220"/>
        <end position="222"/>
    </location>
    <ligand>
        <name>NAD(+)</name>
        <dbReference type="ChEBI" id="CHEBI:57540"/>
    </ligand>
</feature>
<evidence type="ECO:0000313" key="8">
    <source>
        <dbReference type="EMBL" id="ROR34424.1"/>
    </source>
</evidence>
<keyword evidence="2 5" id="KW-0479">Metal-binding</keyword>
<evidence type="ECO:0000256" key="5">
    <source>
        <dbReference type="HAMAP-Rule" id="MF_01967"/>
    </source>
</evidence>
<evidence type="ECO:0000256" key="6">
    <source>
        <dbReference type="PROSITE-ProRule" id="PRU00236"/>
    </source>
</evidence>
<feature type="binding site" evidence="5">
    <location>
        <position position="264"/>
    </location>
    <ligand>
        <name>NAD(+)</name>
        <dbReference type="ChEBI" id="CHEBI:57540"/>
    </ligand>
</feature>
<comment type="cofactor">
    <cofactor evidence="5">
        <name>Zn(2+)</name>
        <dbReference type="ChEBI" id="CHEBI:29105"/>
    </cofactor>
    <text evidence="5">Binds 1 zinc ion per subunit.</text>
</comment>
<feature type="binding site" evidence="5 6">
    <location>
        <position position="128"/>
    </location>
    <ligand>
        <name>Zn(2+)</name>
        <dbReference type="ChEBI" id="CHEBI:29105"/>
    </ligand>
</feature>
<feature type="binding site" evidence="5 6">
    <location>
        <position position="183"/>
    </location>
    <ligand>
        <name>Zn(2+)</name>
        <dbReference type="ChEBI" id="CHEBI:29105"/>
    </ligand>
</feature>
<dbReference type="AlphaFoldDB" id="A0A3N1Y6J0"/>
<dbReference type="GO" id="GO:0005737">
    <property type="term" value="C:cytoplasm"/>
    <property type="evidence" value="ECO:0007669"/>
    <property type="project" value="UniProtKB-SubCell"/>
</dbReference>
<keyword evidence="4 5" id="KW-0520">NAD</keyword>
<protein>
    <recommendedName>
        <fullName evidence="5">NAD-dependent protein deacetylase</fullName>
        <ecNumber evidence="5">2.3.1.286</ecNumber>
    </recommendedName>
    <alternativeName>
        <fullName evidence="5">Regulatory protein SIR2 homolog</fullName>
    </alternativeName>
</protein>
<feature type="domain" description="Deacetylase sirtuin-type" evidence="7">
    <location>
        <begin position="1"/>
        <end position="278"/>
    </location>
</feature>
<keyword evidence="3 5" id="KW-0862">Zinc</keyword>